<dbReference type="AlphaFoldDB" id="A0A7Z7YS65"/>
<keyword evidence="1" id="KW-0472">Membrane</keyword>
<gene>
    <name evidence="2" type="ORF">EQ811_15430</name>
</gene>
<keyword evidence="1" id="KW-0812">Transmembrane</keyword>
<organism evidence="2 3">
    <name type="scientific">Staphylococcus capitis</name>
    <dbReference type="NCBI Taxonomy" id="29388"/>
    <lineage>
        <taxon>Bacteria</taxon>
        <taxon>Bacillati</taxon>
        <taxon>Bacillota</taxon>
        <taxon>Bacilli</taxon>
        <taxon>Bacillales</taxon>
        <taxon>Staphylococcaceae</taxon>
        <taxon>Staphylococcus</taxon>
    </lineage>
</organism>
<evidence type="ECO:0000256" key="1">
    <source>
        <dbReference type="SAM" id="Phobius"/>
    </source>
</evidence>
<dbReference type="EMBL" id="SCHC01000545">
    <property type="protein sequence ID" value="TBW68527.1"/>
    <property type="molecule type" value="Genomic_DNA"/>
</dbReference>
<evidence type="ECO:0000313" key="3">
    <source>
        <dbReference type="Proteomes" id="UP000291949"/>
    </source>
</evidence>
<comment type="caution">
    <text evidence="2">The sequence shown here is derived from an EMBL/GenBank/DDBJ whole genome shotgun (WGS) entry which is preliminary data.</text>
</comment>
<dbReference type="Proteomes" id="UP000291949">
    <property type="component" value="Unassembled WGS sequence"/>
</dbReference>
<proteinExistence type="predicted"/>
<evidence type="ECO:0000313" key="2">
    <source>
        <dbReference type="EMBL" id="TBW68527.1"/>
    </source>
</evidence>
<sequence>MKYLLSYMTMFNAMIITLMLGAGFTTVLGISMFALIFSSFFWEKWLNVTKKTSRRYNVYQEEKETIVKYYELIKPNKVMISQLGIHN</sequence>
<reference evidence="2 3" key="1">
    <citation type="journal article" date="2019" name="Sci. Transl. Med.">
        <title>Quorum sensing between bacterial species on the skin protects against epidermal injury in atopic dermatitis.</title>
        <authorList>
            <person name="Williams M.R."/>
        </authorList>
    </citation>
    <scope>NUCLEOTIDE SEQUENCE [LARGE SCALE GENOMIC DNA]</scope>
    <source>
        <strain evidence="2 3">H8</strain>
    </source>
</reference>
<protein>
    <submittedName>
        <fullName evidence="2">Uncharacterized protein</fullName>
    </submittedName>
</protein>
<name>A0A7Z7YS65_STACP</name>
<keyword evidence="1" id="KW-1133">Transmembrane helix</keyword>
<feature type="transmembrane region" description="Helical" evidence="1">
    <location>
        <begin position="12"/>
        <end position="42"/>
    </location>
</feature>
<accession>A0A7Z7YS65</accession>
<dbReference type="RefSeq" id="WP_154812397.1">
    <property type="nucleotide sequence ID" value="NZ_SCHC01000545.1"/>
</dbReference>